<protein>
    <recommendedName>
        <fullName evidence="5">Ribose-5-phosphate isomerase</fullName>
        <ecNumber evidence="4">5.3.1.6</ecNumber>
    </recommendedName>
    <alternativeName>
        <fullName evidence="8">D-ribose-5-phosphate ketol-isomerase</fullName>
    </alternativeName>
    <alternativeName>
        <fullName evidence="7">Phosphoriboisomerase</fullName>
    </alternativeName>
</protein>
<dbReference type="eggNOG" id="KOG3075">
    <property type="taxonomic scope" value="Eukaryota"/>
</dbReference>
<dbReference type="PANTHER" id="PTHR11934:SF0">
    <property type="entry name" value="RIBOSE-5-PHOSPHATE ISOMERASE"/>
    <property type="match status" value="1"/>
</dbReference>
<dbReference type="Gene3D" id="3.30.70.260">
    <property type="match status" value="1"/>
</dbReference>
<dbReference type="OMA" id="ACHVQEK"/>
<keyword evidence="10" id="KW-1185">Reference proteome</keyword>
<evidence type="ECO:0000256" key="4">
    <source>
        <dbReference type="ARBA" id="ARBA00011959"/>
    </source>
</evidence>
<sequence>MTIVPRGPMSFHFDLYLVLLPSLLNTMNQRFTYLVQSSSVSRHSAALSRPSFPIIPQSLCRSTCSTYSAGQRRCLSDLSRKQNLHPVATRSRIPHTSHLPHHNPIFKIAMSTSASALSPAEQAALIEQSKKAAAYQAVKEHLDSSFRHVGIGSGSTVVYVVEAIAALGADITGPMTFYPTGDQSRGLIEDANLRLATISQLPLSTRLDVCFDGADEVDEGLNLIKGGGACLFQEKIVATAAKKFVCVADYRKLSPRLGTNWKQGIPIEVLPLAAKRVLSELALLGSQKPRIRQGVPAKAGPVVTDNSMWLIDAPFAPLQLTSDASADGKDGVWSVDGLADRLIKIPGIVETGLFTGFNGFEAQEGRGGAQKPVAAYFGMADGTVEVRNA</sequence>
<dbReference type="GO" id="GO:0006014">
    <property type="term" value="P:D-ribose metabolic process"/>
    <property type="evidence" value="ECO:0007669"/>
    <property type="project" value="TreeGrafter"/>
</dbReference>
<dbReference type="EMBL" id="KE148146">
    <property type="protein sequence ID" value="EPE10738.1"/>
    <property type="molecule type" value="Genomic_DNA"/>
</dbReference>
<proteinExistence type="inferred from homology"/>
<dbReference type="EC" id="5.3.1.6" evidence="4"/>
<evidence type="ECO:0000256" key="5">
    <source>
        <dbReference type="ARBA" id="ARBA00019150"/>
    </source>
</evidence>
<dbReference type="SUPFAM" id="SSF100950">
    <property type="entry name" value="NagB/RpiA/CoA transferase-like"/>
    <property type="match status" value="1"/>
</dbReference>
<dbReference type="GO" id="GO:0009052">
    <property type="term" value="P:pentose-phosphate shunt, non-oxidative branch"/>
    <property type="evidence" value="ECO:0007669"/>
    <property type="project" value="InterPro"/>
</dbReference>
<comment type="similarity">
    <text evidence="3">Belongs to the ribose 5-phosphate isomerase family.</text>
</comment>
<evidence type="ECO:0000256" key="7">
    <source>
        <dbReference type="ARBA" id="ARBA00029734"/>
    </source>
</evidence>
<dbReference type="STRING" id="1262450.S3CVM1"/>
<dbReference type="AlphaFoldDB" id="S3CVM1"/>
<evidence type="ECO:0000256" key="1">
    <source>
        <dbReference type="ARBA" id="ARBA00001713"/>
    </source>
</evidence>
<evidence type="ECO:0000256" key="2">
    <source>
        <dbReference type="ARBA" id="ARBA00004988"/>
    </source>
</evidence>
<dbReference type="Gene3D" id="3.40.50.1360">
    <property type="match status" value="1"/>
</dbReference>
<dbReference type="UniPathway" id="UPA00115">
    <property type="reaction ID" value="UER00412"/>
</dbReference>
<evidence type="ECO:0000256" key="8">
    <source>
        <dbReference type="ARBA" id="ARBA00032273"/>
    </source>
</evidence>
<dbReference type="Proteomes" id="UP000016923">
    <property type="component" value="Unassembled WGS sequence"/>
</dbReference>
<dbReference type="PANTHER" id="PTHR11934">
    <property type="entry name" value="RIBOSE-5-PHOSPHATE ISOMERASE"/>
    <property type="match status" value="1"/>
</dbReference>
<accession>S3CVM1</accession>
<dbReference type="HOGENOM" id="CLU_056590_0_0_1"/>
<evidence type="ECO:0000313" key="9">
    <source>
        <dbReference type="EMBL" id="EPE10738.1"/>
    </source>
</evidence>
<reference evidence="9 10" key="1">
    <citation type="journal article" date="2013" name="BMC Genomics">
        <title>The genome and transcriptome of the pine saprophyte Ophiostoma piceae, and a comparison with the bark beetle-associated pine pathogen Grosmannia clavigera.</title>
        <authorList>
            <person name="Haridas S."/>
            <person name="Wang Y."/>
            <person name="Lim L."/>
            <person name="Massoumi Alamouti S."/>
            <person name="Jackman S."/>
            <person name="Docking R."/>
            <person name="Robertson G."/>
            <person name="Birol I."/>
            <person name="Bohlmann J."/>
            <person name="Breuil C."/>
        </authorList>
    </citation>
    <scope>NUCLEOTIDE SEQUENCE [LARGE SCALE GENOMIC DNA]</scope>
    <source>
        <strain evidence="9 10">UAMH 11346</strain>
    </source>
</reference>
<dbReference type="FunFam" id="3.40.50.1360:FF:000014">
    <property type="entry name" value="Ribose 5-phosphate isomerase"/>
    <property type="match status" value="1"/>
</dbReference>
<dbReference type="VEuPathDB" id="FungiDB:F503_05833"/>
<organism evidence="9 10">
    <name type="scientific">Ophiostoma piceae (strain UAMH 11346)</name>
    <name type="common">Sap stain fungus</name>
    <dbReference type="NCBI Taxonomy" id="1262450"/>
    <lineage>
        <taxon>Eukaryota</taxon>
        <taxon>Fungi</taxon>
        <taxon>Dikarya</taxon>
        <taxon>Ascomycota</taxon>
        <taxon>Pezizomycotina</taxon>
        <taxon>Sordariomycetes</taxon>
        <taxon>Sordariomycetidae</taxon>
        <taxon>Ophiostomatales</taxon>
        <taxon>Ophiostomataceae</taxon>
        <taxon>Ophiostoma</taxon>
    </lineage>
</organism>
<comment type="pathway">
    <text evidence="2">Carbohydrate degradation; pentose phosphate pathway; D-ribose 5-phosphate from D-ribulose 5-phosphate (non-oxidative stage): step 1/1.</text>
</comment>
<dbReference type="GO" id="GO:0005737">
    <property type="term" value="C:cytoplasm"/>
    <property type="evidence" value="ECO:0007669"/>
    <property type="project" value="TreeGrafter"/>
</dbReference>
<evidence type="ECO:0000256" key="3">
    <source>
        <dbReference type="ARBA" id="ARBA00008088"/>
    </source>
</evidence>
<evidence type="ECO:0000256" key="6">
    <source>
        <dbReference type="ARBA" id="ARBA00023235"/>
    </source>
</evidence>
<keyword evidence="6 9" id="KW-0413">Isomerase</keyword>
<dbReference type="NCBIfam" id="TIGR00021">
    <property type="entry name" value="rpiA"/>
    <property type="match status" value="1"/>
</dbReference>
<dbReference type="InterPro" id="IPR004788">
    <property type="entry name" value="Ribose5P_isomerase_type_A"/>
</dbReference>
<comment type="catalytic activity">
    <reaction evidence="1">
        <text>aldehydo-D-ribose 5-phosphate = D-ribulose 5-phosphate</text>
        <dbReference type="Rhea" id="RHEA:14657"/>
        <dbReference type="ChEBI" id="CHEBI:58121"/>
        <dbReference type="ChEBI" id="CHEBI:58273"/>
        <dbReference type="EC" id="5.3.1.6"/>
    </reaction>
</comment>
<dbReference type="CDD" id="cd01398">
    <property type="entry name" value="RPI_A"/>
    <property type="match status" value="1"/>
</dbReference>
<name>S3CVM1_OPHP1</name>
<dbReference type="GO" id="GO:0004751">
    <property type="term" value="F:ribose-5-phosphate isomerase activity"/>
    <property type="evidence" value="ECO:0007669"/>
    <property type="project" value="UniProtKB-EC"/>
</dbReference>
<dbReference type="InterPro" id="IPR037171">
    <property type="entry name" value="NagB/RpiA_transferase-like"/>
</dbReference>
<dbReference type="Pfam" id="PF06026">
    <property type="entry name" value="Rib_5-P_isom_A"/>
    <property type="match status" value="1"/>
</dbReference>
<gene>
    <name evidence="9" type="ORF">F503_05833</name>
</gene>
<dbReference type="OrthoDB" id="1555531at2759"/>
<evidence type="ECO:0000313" key="10">
    <source>
        <dbReference type="Proteomes" id="UP000016923"/>
    </source>
</evidence>
<dbReference type="SUPFAM" id="SSF75445">
    <property type="entry name" value="D-ribose-5-phosphate isomerase (RpiA), lid domain"/>
    <property type="match status" value="1"/>
</dbReference>